<feature type="compositionally biased region" description="Polar residues" evidence="1">
    <location>
        <begin position="194"/>
        <end position="204"/>
    </location>
</feature>
<dbReference type="GO" id="GO:0042752">
    <property type="term" value="P:regulation of circadian rhythm"/>
    <property type="evidence" value="ECO:0007669"/>
    <property type="project" value="InterPro"/>
</dbReference>
<feature type="region of interest" description="Disordered" evidence="1">
    <location>
        <begin position="1"/>
        <end position="20"/>
    </location>
</feature>
<proteinExistence type="predicted"/>
<gene>
    <name evidence="2" type="ORF">EJB05_22549</name>
</gene>
<dbReference type="PANTHER" id="PTHR33676">
    <property type="entry name" value="COLD REGULATED PROTEIN 27"/>
    <property type="match status" value="1"/>
</dbReference>
<dbReference type="PANTHER" id="PTHR33676:SF12">
    <property type="entry name" value="EXPRESSED PROTEIN"/>
    <property type="match status" value="1"/>
</dbReference>
<dbReference type="OrthoDB" id="1923282at2759"/>
<feature type="compositionally biased region" description="Acidic residues" evidence="1">
    <location>
        <begin position="176"/>
        <end position="185"/>
    </location>
</feature>
<organism evidence="2 3">
    <name type="scientific">Eragrostis curvula</name>
    <name type="common">weeping love grass</name>
    <dbReference type="NCBI Taxonomy" id="38414"/>
    <lineage>
        <taxon>Eukaryota</taxon>
        <taxon>Viridiplantae</taxon>
        <taxon>Streptophyta</taxon>
        <taxon>Embryophyta</taxon>
        <taxon>Tracheophyta</taxon>
        <taxon>Spermatophyta</taxon>
        <taxon>Magnoliopsida</taxon>
        <taxon>Liliopsida</taxon>
        <taxon>Poales</taxon>
        <taxon>Poaceae</taxon>
        <taxon>PACMAD clade</taxon>
        <taxon>Chloridoideae</taxon>
        <taxon>Eragrostideae</taxon>
        <taxon>Eragrostidinae</taxon>
        <taxon>Eragrostis</taxon>
    </lineage>
</organism>
<dbReference type="Proteomes" id="UP000324897">
    <property type="component" value="Chromosome 1"/>
</dbReference>
<feature type="region of interest" description="Disordered" evidence="1">
    <location>
        <begin position="104"/>
        <end position="146"/>
    </location>
</feature>
<dbReference type="InterPro" id="IPR044678">
    <property type="entry name" value="COR27/28"/>
</dbReference>
<protein>
    <submittedName>
        <fullName evidence="2">Uncharacterized protein</fullName>
    </submittedName>
</protein>
<dbReference type="Gramene" id="TVU30897">
    <property type="protein sequence ID" value="TVU30897"/>
    <property type="gene ID" value="EJB05_22549"/>
</dbReference>
<evidence type="ECO:0000256" key="1">
    <source>
        <dbReference type="SAM" id="MobiDB-lite"/>
    </source>
</evidence>
<dbReference type="EMBL" id="RWGY01000011">
    <property type="protein sequence ID" value="TVU30897.1"/>
    <property type="molecule type" value="Genomic_DNA"/>
</dbReference>
<keyword evidence="3" id="KW-1185">Reference proteome</keyword>
<feature type="region of interest" description="Disordered" evidence="1">
    <location>
        <begin position="163"/>
        <end position="204"/>
    </location>
</feature>
<dbReference type="GO" id="GO:0009409">
    <property type="term" value="P:response to cold"/>
    <property type="evidence" value="ECO:0007669"/>
    <property type="project" value="InterPro"/>
</dbReference>
<dbReference type="AlphaFoldDB" id="A0A5J9V632"/>
<accession>A0A5J9V632</accession>
<name>A0A5J9V632_9POAL</name>
<reference evidence="2 3" key="1">
    <citation type="journal article" date="2019" name="Sci. Rep.">
        <title>A high-quality genome of Eragrostis curvula grass provides insights into Poaceae evolution and supports new strategies to enhance forage quality.</title>
        <authorList>
            <person name="Carballo J."/>
            <person name="Santos B.A.C.M."/>
            <person name="Zappacosta D."/>
            <person name="Garbus I."/>
            <person name="Selva J.P."/>
            <person name="Gallo C.A."/>
            <person name="Diaz A."/>
            <person name="Albertini E."/>
            <person name="Caccamo M."/>
            <person name="Echenique V."/>
        </authorList>
    </citation>
    <scope>NUCLEOTIDE SEQUENCE [LARGE SCALE GENOMIC DNA]</scope>
    <source>
        <strain evidence="3">cv. Victoria</strain>
        <tissue evidence="2">Leaf</tissue>
    </source>
</reference>
<sequence>MRGNPMGDVSFNPPLINDEPLPLPQPDTIAKGDQVLGLMSAGWTNEKHSTYITSMEASFVDQLYGLQNHVPDANKSHFGNNGFKGIQEGLYKKVSIERTNARLQDGSQPENTWVRRFRPRNAGVNRRGDGREASVDDYGSGTDSVRKKVQNYGREVKTCSDENIIGKSKEVSDQNFPEEDVDADDEPCKKKRPTSPSSDPNDQPTLFHLEKLRAVTNAGKIEAVLKPEGSIGSLVLGSFCVTWMRCCHCYWSLDLAN</sequence>
<comment type="caution">
    <text evidence="2">The sequence shown here is derived from an EMBL/GenBank/DDBJ whole genome shotgun (WGS) entry which is preliminary data.</text>
</comment>
<evidence type="ECO:0000313" key="2">
    <source>
        <dbReference type="EMBL" id="TVU30897.1"/>
    </source>
</evidence>
<evidence type="ECO:0000313" key="3">
    <source>
        <dbReference type="Proteomes" id="UP000324897"/>
    </source>
</evidence>